<name>A0A849KIC9_9BURK</name>
<feature type="transmembrane region" description="Helical" evidence="1">
    <location>
        <begin position="78"/>
        <end position="99"/>
    </location>
</feature>
<gene>
    <name evidence="2" type="ORF">HK415_17690</name>
</gene>
<keyword evidence="3" id="KW-1185">Reference proteome</keyword>
<reference evidence="2 3" key="2">
    <citation type="submission" date="2020-06" db="EMBL/GenBank/DDBJ databases">
        <title>Ramlibacter rhizophilus sp. nov., isolated from rhizosphere soil of national flower Mugunghwa from South Korea.</title>
        <authorList>
            <person name="Zheng-Fei Y."/>
            <person name="Huan T."/>
        </authorList>
    </citation>
    <scope>NUCLEOTIDE SEQUENCE [LARGE SCALE GENOMIC DNA]</scope>
    <source>
        <strain evidence="2 3">B156</strain>
    </source>
</reference>
<dbReference type="RefSeq" id="WP_171561527.1">
    <property type="nucleotide sequence ID" value="NZ_JABFCS010000001.1"/>
</dbReference>
<reference evidence="2 3" key="1">
    <citation type="submission" date="2020-05" db="EMBL/GenBank/DDBJ databases">
        <authorList>
            <person name="Khan S.A."/>
            <person name="Jeon C.O."/>
            <person name="Chun B.H."/>
        </authorList>
    </citation>
    <scope>NUCLEOTIDE SEQUENCE [LARGE SCALE GENOMIC DNA]</scope>
    <source>
        <strain evidence="2 3">B156</strain>
    </source>
</reference>
<accession>A0A849KIC9</accession>
<evidence type="ECO:0000313" key="2">
    <source>
        <dbReference type="EMBL" id="NNU44595.1"/>
    </source>
</evidence>
<feature type="transmembrane region" description="Helical" evidence="1">
    <location>
        <begin position="6"/>
        <end position="28"/>
    </location>
</feature>
<organism evidence="2 3">
    <name type="scientific">Ramlibacter montanisoli</name>
    <dbReference type="NCBI Taxonomy" id="2732512"/>
    <lineage>
        <taxon>Bacteria</taxon>
        <taxon>Pseudomonadati</taxon>
        <taxon>Pseudomonadota</taxon>
        <taxon>Betaproteobacteria</taxon>
        <taxon>Burkholderiales</taxon>
        <taxon>Comamonadaceae</taxon>
        <taxon>Ramlibacter</taxon>
    </lineage>
</organism>
<dbReference type="InterPro" id="IPR018706">
    <property type="entry name" value="DUF2214_membrane"/>
</dbReference>
<proteinExistence type="predicted"/>
<dbReference type="EMBL" id="JABFCS010000001">
    <property type="protein sequence ID" value="NNU44595.1"/>
    <property type="molecule type" value="Genomic_DNA"/>
</dbReference>
<feature type="transmembrane region" description="Helical" evidence="1">
    <location>
        <begin position="48"/>
        <end position="66"/>
    </location>
</feature>
<dbReference type="Pfam" id="PF09980">
    <property type="entry name" value="DUF2214"/>
    <property type="match status" value="1"/>
</dbReference>
<sequence>MTQDAILQFLHISAILALVVFITSEAALCRPEWMRPEIVERLVTLDRIYGIAAMTVLVTGFVRIYFGTKGAAWYWGNWLLHVKLTAFVVVALISIAPTLRFLRWRKALRANGSLPAAEEVRKARKLVMLQAHIIPFIPLAAVFLARGFGGKG</sequence>
<keyword evidence="1" id="KW-0812">Transmembrane</keyword>
<keyword evidence="1" id="KW-1133">Transmembrane helix</keyword>
<protein>
    <submittedName>
        <fullName evidence="2">DUF2214 family protein</fullName>
    </submittedName>
</protein>
<keyword evidence="1" id="KW-0472">Membrane</keyword>
<evidence type="ECO:0000256" key="1">
    <source>
        <dbReference type="SAM" id="Phobius"/>
    </source>
</evidence>
<evidence type="ECO:0000313" key="3">
    <source>
        <dbReference type="Proteomes" id="UP000552954"/>
    </source>
</evidence>
<comment type="caution">
    <text evidence="2">The sequence shown here is derived from an EMBL/GenBank/DDBJ whole genome shotgun (WGS) entry which is preliminary data.</text>
</comment>
<feature type="transmembrane region" description="Helical" evidence="1">
    <location>
        <begin position="126"/>
        <end position="145"/>
    </location>
</feature>
<dbReference type="Proteomes" id="UP000552954">
    <property type="component" value="Unassembled WGS sequence"/>
</dbReference>
<dbReference type="AlphaFoldDB" id="A0A849KIC9"/>